<dbReference type="EMBL" id="JAYMGO010000229">
    <property type="protein sequence ID" value="KAL1246524.1"/>
    <property type="molecule type" value="Genomic_DNA"/>
</dbReference>
<keyword evidence="1" id="KW-0812">Transmembrane</keyword>
<organism evidence="2 3">
    <name type="scientific">Cirrhinus molitorella</name>
    <name type="common">mud carp</name>
    <dbReference type="NCBI Taxonomy" id="172907"/>
    <lineage>
        <taxon>Eukaryota</taxon>
        <taxon>Metazoa</taxon>
        <taxon>Chordata</taxon>
        <taxon>Craniata</taxon>
        <taxon>Vertebrata</taxon>
        <taxon>Euteleostomi</taxon>
        <taxon>Actinopterygii</taxon>
        <taxon>Neopterygii</taxon>
        <taxon>Teleostei</taxon>
        <taxon>Ostariophysi</taxon>
        <taxon>Cypriniformes</taxon>
        <taxon>Cyprinidae</taxon>
        <taxon>Labeoninae</taxon>
        <taxon>Labeonini</taxon>
        <taxon>Cirrhinus</taxon>
    </lineage>
</organism>
<keyword evidence="1" id="KW-0472">Membrane</keyword>
<proteinExistence type="predicted"/>
<name>A0ABR3L4D0_9TELE</name>
<dbReference type="Proteomes" id="UP001558613">
    <property type="component" value="Unassembled WGS sequence"/>
</dbReference>
<sequence>MTETIILSVVMDRIACDPGMKWDSLLKRCFSLEYLGLISSTVPPPILKSVLSTRGPDESWSTISPSVWICVSLVATGSVLVLLLWFIIYRRHSRTSQNTDEKDSTAHTPTAIEQEEENLSPWLQVNGQTQEVPINEGPCGRSLCNGRADHGLPLPATELGDSALVTAKTGQPV</sequence>
<evidence type="ECO:0000313" key="3">
    <source>
        <dbReference type="Proteomes" id="UP001558613"/>
    </source>
</evidence>
<reference evidence="2 3" key="1">
    <citation type="submission" date="2023-09" db="EMBL/GenBank/DDBJ databases">
        <authorList>
            <person name="Wang M."/>
        </authorList>
    </citation>
    <scope>NUCLEOTIDE SEQUENCE [LARGE SCALE GENOMIC DNA]</scope>
    <source>
        <strain evidence="2">GT-2023</strain>
        <tissue evidence="2">Liver</tissue>
    </source>
</reference>
<protein>
    <submittedName>
        <fullName evidence="2">Uncharacterized protein</fullName>
    </submittedName>
</protein>
<keyword evidence="3" id="KW-1185">Reference proteome</keyword>
<keyword evidence="1" id="KW-1133">Transmembrane helix</keyword>
<accession>A0ABR3L4D0</accession>
<feature type="transmembrane region" description="Helical" evidence="1">
    <location>
        <begin position="66"/>
        <end position="88"/>
    </location>
</feature>
<evidence type="ECO:0000256" key="1">
    <source>
        <dbReference type="SAM" id="Phobius"/>
    </source>
</evidence>
<comment type="caution">
    <text evidence="2">The sequence shown here is derived from an EMBL/GenBank/DDBJ whole genome shotgun (WGS) entry which is preliminary data.</text>
</comment>
<evidence type="ECO:0000313" key="2">
    <source>
        <dbReference type="EMBL" id="KAL1246524.1"/>
    </source>
</evidence>
<gene>
    <name evidence="2" type="ORF">QQF64_034658</name>
</gene>